<dbReference type="EMBL" id="VSSQ01036227">
    <property type="protein sequence ID" value="MPM88642.1"/>
    <property type="molecule type" value="Genomic_DNA"/>
</dbReference>
<evidence type="ECO:0000256" key="1">
    <source>
        <dbReference type="SAM" id="MobiDB-lite"/>
    </source>
</evidence>
<reference evidence="2" key="1">
    <citation type="submission" date="2019-08" db="EMBL/GenBank/DDBJ databases">
        <authorList>
            <person name="Kucharzyk K."/>
            <person name="Murdoch R.W."/>
            <person name="Higgins S."/>
            <person name="Loffler F."/>
        </authorList>
    </citation>
    <scope>NUCLEOTIDE SEQUENCE</scope>
</reference>
<organism evidence="2">
    <name type="scientific">bioreactor metagenome</name>
    <dbReference type="NCBI Taxonomy" id="1076179"/>
    <lineage>
        <taxon>unclassified sequences</taxon>
        <taxon>metagenomes</taxon>
        <taxon>ecological metagenomes</taxon>
    </lineage>
</organism>
<sequence>MRVQQVEPQPAQNAHARAGEAVDIHGPHGGDALMACALASENTLAAVLANPAVDILGTRDGLVV</sequence>
<proteinExistence type="predicted"/>
<feature type="region of interest" description="Disordered" evidence="1">
    <location>
        <begin position="1"/>
        <end position="24"/>
    </location>
</feature>
<gene>
    <name evidence="2" type="ORF">SDC9_135746</name>
</gene>
<feature type="compositionally biased region" description="Polar residues" evidence="1">
    <location>
        <begin position="1"/>
        <end position="12"/>
    </location>
</feature>
<name>A0A645DJ83_9ZZZZ</name>
<comment type="caution">
    <text evidence="2">The sequence shown here is derived from an EMBL/GenBank/DDBJ whole genome shotgun (WGS) entry which is preliminary data.</text>
</comment>
<protein>
    <submittedName>
        <fullName evidence="2">Uncharacterized protein</fullName>
    </submittedName>
</protein>
<dbReference type="AlphaFoldDB" id="A0A645DJ83"/>
<evidence type="ECO:0000313" key="2">
    <source>
        <dbReference type="EMBL" id="MPM88642.1"/>
    </source>
</evidence>
<accession>A0A645DJ83</accession>